<feature type="domain" description="N-acetyltransferase" evidence="2">
    <location>
        <begin position="62"/>
        <end position="203"/>
    </location>
</feature>
<evidence type="ECO:0000313" key="3">
    <source>
        <dbReference type="EMBL" id="OAR04820.1"/>
    </source>
</evidence>
<dbReference type="InterPro" id="IPR000182">
    <property type="entry name" value="GNAT_dom"/>
</dbReference>
<sequence length="227" mass="24085">MTTEANRGKAFRFGSPSTAGAAEAPRGVWTEEGGEGGASAPNGARQRAAAGGKEAGDGRPVYRIRPPAPDEGALMWRIARETGVLEANSPYAYVMVARLFAAASRIAEADGRPVGFIAGLALPERDGLFVWQIGVRPAHQGNGLGGRMLEALVFGRARPPVRRLWATVAEGNRASWRLFQGVAERSGGRFRALDVWPPFLFAVGDGAPPHPPEILIEIAWPAEALAL</sequence>
<name>A0A179ISY1_HYDSH</name>
<evidence type="ECO:0000256" key="1">
    <source>
        <dbReference type="SAM" id="MobiDB-lite"/>
    </source>
</evidence>
<evidence type="ECO:0000313" key="4">
    <source>
        <dbReference type="Proteomes" id="UP000243024"/>
    </source>
</evidence>
<keyword evidence="4" id="KW-1185">Reference proteome</keyword>
<dbReference type="InterPro" id="IPR016181">
    <property type="entry name" value="Acyl_CoA_acyltransferase"/>
</dbReference>
<feature type="region of interest" description="Disordered" evidence="1">
    <location>
        <begin position="1"/>
        <end position="64"/>
    </location>
</feature>
<comment type="caution">
    <text evidence="3">The sequence shown here is derived from an EMBL/GenBank/DDBJ whole genome shotgun (WGS) entry which is preliminary data.</text>
</comment>
<dbReference type="EMBL" id="JXBB01000011">
    <property type="protein sequence ID" value="OAR04820.1"/>
    <property type="molecule type" value="Genomic_DNA"/>
</dbReference>
<dbReference type="PROSITE" id="PS51186">
    <property type="entry name" value="GNAT"/>
    <property type="match status" value="1"/>
</dbReference>
<dbReference type="Pfam" id="PF00583">
    <property type="entry name" value="Acetyltransf_1"/>
    <property type="match status" value="1"/>
</dbReference>
<gene>
    <name evidence="3" type="ORF">SA87_07510</name>
</gene>
<accession>A0A179ISY1</accession>
<dbReference type="GO" id="GO:0016747">
    <property type="term" value="F:acyltransferase activity, transferring groups other than amino-acyl groups"/>
    <property type="evidence" value="ECO:0007669"/>
    <property type="project" value="InterPro"/>
</dbReference>
<dbReference type="AlphaFoldDB" id="A0A179ISY1"/>
<dbReference type="CDD" id="cd04301">
    <property type="entry name" value="NAT_SF"/>
    <property type="match status" value="1"/>
</dbReference>
<organism evidence="3 4">
    <name type="scientific">Hydrogenibacillus schlegelii</name>
    <name type="common">Bacillus schlegelii</name>
    <dbReference type="NCBI Taxonomy" id="1484"/>
    <lineage>
        <taxon>Bacteria</taxon>
        <taxon>Bacillati</taxon>
        <taxon>Bacillota</taxon>
        <taxon>Bacilli</taxon>
        <taxon>Bacillales</taxon>
        <taxon>Bacillales Family X. Incertae Sedis</taxon>
        <taxon>Hydrogenibacillus</taxon>
    </lineage>
</organism>
<dbReference type="Proteomes" id="UP000243024">
    <property type="component" value="Unassembled WGS sequence"/>
</dbReference>
<dbReference type="Gene3D" id="3.40.630.30">
    <property type="match status" value="1"/>
</dbReference>
<proteinExistence type="predicted"/>
<dbReference type="SUPFAM" id="SSF55729">
    <property type="entry name" value="Acyl-CoA N-acyltransferases (Nat)"/>
    <property type="match status" value="1"/>
</dbReference>
<protein>
    <recommendedName>
        <fullName evidence="2">N-acetyltransferase domain-containing protein</fullName>
    </recommendedName>
</protein>
<dbReference type="STRING" id="1484.SA87_07510"/>
<dbReference type="RefSeq" id="WP_066442079.1">
    <property type="nucleotide sequence ID" value="NZ_CBCSAS010000006.1"/>
</dbReference>
<evidence type="ECO:0000259" key="2">
    <source>
        <dbReference type="PROSITE" id="PS51186"/>
    </source>
</evidence>
<dbReference type="OrthoDB" id="2436196at2"/>
<reference evidence="3 4" key="1">
    <citation type="submission" date="2015-09" db="EMBL/GenBank/DDBJ databases">
        <title>Draft genome sequence of Hydrogenibacillus schlegelii DSM 2000.</title>
        <authorList>
            <person name="Hemp J."/>
        </authorList>
    </citation>
    <scope>NUCLEOTIDE SEQUENCE [LARGE SCALE GENOMIC DNA]</scope>
    <source>
        <strain evidence="3 4">MA 48</strain>
    </source>
</reference>